<evidence type="ECO:0000256" key="8">
    <source>
        <dbReference type="ARBA" id="ARBA00035672"/>
    </source>
</evidence>
<keyword evidence="6" id="KW-0733">Signal recognition particle</keyword>
<feature type="region of interest" description="Disordered" evidence="9">
    <location>
        <begin position="385"/>
        <end position="408"/>
    </location>
</feature>
<dbReference type="PANTHER" id="PTHR11564:SF5">
    <property type="entry name" value="SIGNAL RECOGNITION PARTICLE SUBUNIT SRP54"/>
    <property type="match status" value="1"/>
</dbReference>
<keyword evidence="2" id="KW-0547">Nucleotide-binding</keyword>
<keyword evidence="5" id="KW-0342">GTP-binding</keyword>
<dbReference type="GO" id="GO:0003924">
    <property type="term" value="F:GTPase activity"/>
    <property type="evidence" value="ECO:0007669"/>
    <property type="project" value="InterPro"/>
</dbReference>
<dbReference type="PANTHER" id="PTHR11564">
    <property type="entry name" value="SIGNAL RECOGNITION PARTICLE 54K PROTEIN SRP54"/>
    <property type="match status" value="1"/>
</dbReference>
<dbReference type="EC" id="3.6.5.4" evidence="8"/>
<evidence type="ECO:0000256" key="4">
    <source>
        <dbReference type="ARBA" id="ARBA00022884"/>
    </source>
</evidence>
<protein>
    <recommendedName>
        <fullName evidence="8">signal-recognition-particle GTPase</fullName>
        <ecNumber evidence="8">3.6.5.4</ecNumber>
    </recommendedName>
</protein>
<comment type="similarity">
    <text evidence="1">Belongs to the GTP-binding SRP family. SRP54 subfamily.</text>
</comment>
<dbReference type="InterPro" id="IPR004780">
    <property type="entry name" value="SRP"/>
</dbReference>
<dbReference type="Gene3D" id="1.10.260.30">
    <property type="entry name" value="Signal recognition particle, SRP54 subunit, M-domain"/>
    <property type="match status" value="1"/>
</dbReference>
<dbReference type="SUPFAM" id="SSF52540">
    <property type="entry name" value="P-loop containing nucleoside triphosphate hydrolases"/>
    <property type="match status" value="1"/>
</dbReference>
<dbReference type="InterPro" id="IPR013822">
    <property type="entry name" value="Signal_recog_particl_SRP54_hlx"/>
</dbReference>
<dbReference type="Gene3D" id="3.40.50.300">
    <property type="entry name" value="P-loop containing nucleotide triphosphate hydrolases"/>
    <property type="match status" value="1"/>
</dbReference>
<dbReference type="InterPro" id="IPR003593">
    <property type="entry name" value="AAA+_ATPase"/>
</dbReference>
<dbReference type="SMART" id="SM00962">
    <property type="entry name" value="SRP54"/>
    <property type="match status" value="1"/>
</dbReference>
<dbReference type="Pfam" id="PF02881">
    <property type="entry name" value="SRP54_N"/>
    <property type="match status" value="1"/>
</dbReference>
<feature type="domain" description="SRP54-type proteins GTP-binding" evidence="10">
    <location>
        <begin position="270"/>
        <end position="283"/>
    </location>
</feature>
<dbReference type="GO" id="GO:0005786">
    <property type="term" value="C:signal recognition particle, endoplasmic reticulum targeting"/>
    <property type="evidence" value="ECO:0007669"/>
    <property type="project" value="UniProtKB-KW"/>
</dbReference>
<dbReference type="GO" id="GO:0006614">
    <property type="term" value="P:SRP-dependent cotranslational protein targeting to membrane"/>
    <property type="evidence" value="ECO:0007669"/>
    <property type="project" value="InterPro"/>
</dbReference>
<evidence type="ECO:0000256" key="6">
    <source>
        <dbReference type="ARBA" id="ARBA00023135"/>
    </source>
</evidence>
<dbReference type="EMBL" id="CAFBOR010000005">
    <property type="protein sequence ID" value="CAB4975967.1"/>
    <property type="molecule type" value="Genomic_DNA"/>
</dbReference>
<evidence type="ECO:0000256" key="3">
    <source>
        <dbReference type="ARBA" id="ARBA00022801"/>
    </source>
</evidence>
<keyword evidence="4" id="KW-0694">RNA-binding</keyword>
<evidence type="ECO:0000313" key="11">
    <source>
        <dbReference type="EMBL" id="CAB4975967.1"/>
    </source>
</evidence>
<dbReference type="InterPro" id="IPR036891">
    <property type="entry name" value="Signal_recog_part_SRP54_M_sf"/>
</dbReference>
<evidence type="ECO:0000259" key="10">
    <source>
        <dbReference type="PROSITE" id="PS00300"/>
    </source>
</evidence>
<dbReference type="GO" id="GO:0005525">
    <property type="term" value="F:GTP binding"/>
    <property type="evidence" value="ECO:0007669"/>
    <property type="project" value="UniProtKB-KW"/>
</dbReference>
<dbReference type="HAMAP" id="MF_00306">
    <property type="entry name" value="SRP54"/>
    <property type="match status" value="1"/>
</dbReference>
<dbReference type="AlphaFoldDB" id="A0A6J7M5M6"/>
<dbReference type="CDD" id="cd18539">
    <property type="entry name" value="SRP_G"/>
    <property type="match status" value="1"/>
</dbReference>
<dbReference type="Pfam" id="PF00448">
    <property type="entry name" value="SRP54"/>
    <property type="match status" value="1"/>
</dbReference>
<dbReference type="Pfam" id="PF02978">
    <property type="entry name" value="SRP_SPB"/>
    <property type="match status" value="1"/>
</dbReference>
<gene>
    <name evidence="11" type="ORF">UFOPK3974_00078</name>
</gene>
<evidence type="ECO:0000256" key="5">
    <source>
        <dbReference type="ARBA" id="ARBA00023134"/>
    </source>
</evidence>
<evidence type="ECO:0000256" key="7">
    <source>
        <dbReference type="ARBA" id="ARBA00023274"/>
    </source>
</evidence>
<dbReference type="PROSITE" id="PS00300">
    <property type="entry name" value="SRP54"/>
    <property type="match status" value="1"/>
</dbReference>
<organism evidence="11">
    <name type="scientific">freshwater metagenome</name>
    <dbReference type="NCBI Taxonomy" id="449393"/>
    <lineage>
        <taxon>unclassified sequences</taxon>
        <taxon>metagenomes</taxon>
        <taxon>ecological metagenomes</taxon>
    </lineage>
</organism>
<dbReference type="SUPFAM" id="SSF47446">
    <property type="entry name" value="Signal peptide-binding domain"/>
    <property type="match status" value="1"/>
</dbReference>
<dbReference type="NCBIfam" id="TIGR00959">
    <property type="entry name" value="ffh"/>
    <property type="match status" value="1"/>
</dbReference>
<dbReference type="GO" id="GO:0008312">
    <property type="term" value="F:7S RNA binding"/>
    <property type="evidence" value="ECO:0007669"/>
    <property type="project" value="InterPro"/>
</dbReference>
<evidence type="ECO:0000256" key="1">
    <source>
        <dbReference type="ARBA" id="ARBA00005450"/>
    </source>
</evidence>
<name>A0A6J7M5M6_9ZZZZ</name>
<evidence type="ECO:0000256" key="9">
    <source>
        <dbReference type="SAM" id="MobiDB-lite"/>
    </source>
</evidence>
<dbReference type="InterPro" id="IPR000897">
    <property type="entry name" value="SRP54_GTPase_dom"/>
</dbReference>
<dbReference type="SMART" id="SM00382">
    <property type="entry name" value="AAA"/>
    <property type="match status" value="1"/>
</dbReference>
<evidence type="ECO:0000256" key="2">
    <source>
        <dbReference type="ARBA" id="ARBA00022741"/>
    </source>
</evidence>
<sequence length="444" mass="48051">MFDSLSGRFDAIFTRMRGRGRLSDADIDEIAREIRLALLEADVNVRVVKDFIARIKERATGAEVAKSLTPAQQVIKIVHEELVATLGSTTVKLTMNPRPPTVVMLSGLQGSGKTTAAAKLARLLKSQGLQPLLVAADLQRPAAVEQLRVLGKRIDVPVFYAKEGSPQNAVDVARSAFDEAARLGRNVMIVDTAGRLQIDEALMDELIAVRDIVKPTNSLLVVDAMTGQEAVNIAVAFDKAIGLDGVILTKIDGDARGGAALSVKAVVGKPIIYVGTGETLEDFEPFHPDRMASRILGMGDVLSLIEKAEAAFSAEDAQATEEKMRSGQFTLDDFLDQMQQVRKMGPIGNIMKMLPGVPKELKGAEVDESQLGRVEAIIRSMTTEERRDPSVINGSRRSRIAKGSGTSTQEVNALLKQFKTVQQMMKSMSQGKKPRLPIPGMPGR</sequence>
<proteinExistence type="inferred from homology"/>
<dbReference type="SMART" id="SM00963">
    <property type="entry name" value="SRP54_N"/>
    <property type="match status" value="1"/>
</dbReference>
<dbReference type="Gene3D" id="1.20.120.140">
    <property type="entry name" value="Signal recognition particle SRP54, nucleotide-binding domain"/>
    <property type="match status" value="1"/>
</dbReference>
<dbReference type="InterPro" id="IPR027417">
    <property type="entry name" value="P-loop_NTPase"/>
</dbReference>
<reference evidence="11" key="1">
    <citation type="submission" date="2020-05" db="EMBL/GenBank/DDBJ databases">
        <authorList>
            <person name="Chiriac C."/>
            <person name="Salcher M."/>
            <person name="Ghai R."/>
            <person name="Kavagutti S V."/>
        </authorList>
    </citation>
    <scope>NUCLEOTIDE SEQUENCE</scope>
</reference>
<keyword evidence="3" id="KW-0378">Hydrolase</keyword>
<dbReference type="InterPro" id="IPR042101">
    <property type="entry name" value="SRP54_N_sf"/>
</dbReference>
<dbReference type="InterPro" id="IPR004125">
    <property type="entry name" value="Signal_recog_particle_SRP54_M"/>
</dbReference>
<dbReference type="InterPro" id="IPR022941">
    <property type="entry name" value="SRP54"/>
</dbReference>
<keyword evidence="7" id="KW-0687">Ribonucleoprotein</keyword>
<accession>A0A6J7M5M6</accession>